<dbReference type="GO" id="GO:0004222">
    <property type="term" value="F:metalloendopeptidase activity"/>
    <property type="evidence" value="ECO:0007669"/>
    <property type="project" value="TreeGrafter"/>
</dbReference>
<feature type="domain" description="M23ase beta-sheet core" evidence="3">
    <location>
        <begin position="395"/>
        <end position="493"/>
    </location>
</feature>
<gene>
    <name evidence="5" type="ORF">GB882_02770</name>
</gene>
<dbReference type="PANTHER" id="PTHR21666:SF289">
    <property type="entry name" value="L-ALA--D-GLU ENDOPEPTIDASE"/>
    <property type="match status" value="1"/>
</dbReference>
<accession>A0A7J9USK9</accession>
<dbReference type="AlphaFoldDB" id="A0A7J9USK9"/>
<feature type="domain" description="ARB-07466-like C-terminal" evidence="4">
    <location>
        <begin position="228"/>
        <end position="329"/>
    </location>
</feature>
<protein>
    <submittedName>
        <fullName evidence="5">Peptidoglycan DD-metalloendopeptidase family protein</fullName>
    </submittedName>
</protein>
<sequence length="505" mass="51459">VGEVRKLLAAVVALALLGGAGMALVLFVGAGLSNRPQAWCQPGGSGVDVAGVPDGEVAGYAGEQLQNAATILRVGKELGFDPWGQTIAVMTAMGESSLRNLPFGDAVRGVTNPDGRPTTSVGLFQQQDNWGSYADRMTPERSARLFFRALDRVEGWRGLEPTLAANRVQRNADPGHYAKFWADAVAVVAALAGVPGGQTAPPAGPPPAAQPSGAGATPAVPAGGYNLGPVAPHTAAVAAEIGQRFAVAEIGGYRENAVDSGGHPAGLALDFMVGDDAAKGDAIVDYAIANAQRLGVDYIIWRQRIWFAASPQDGWRPMDDRGGPTANHMDHPHINLSAAPGPGAGALTCLMASSVRPAAFGTGQWLAPLDAPVSSRYGPRVLAGGEGGSGEGAHFHAGTDLAAACGTPIYAAAEGVVTYAGGPFRGLTGRVVFVDHGGGVETSYNHMDAGGVLVRSGDHVAAGQVIALVGDSGNSTGCHLHFGVYENGRHVDPEPFMAGRGAPLG</sequence>
<evidence type="ECO:0000256" key="2">
    <source>
        <dbReference type="SAM" id="MobiDB-lite"/>
    </source>
</evidence>
<dbReference type="InterPro" id="IPR058593">
    <property type="entry name" value="ARB_07466-like_C"/>
</dbReference>
<evidence type="ECO:0000313" key="5">
    <source>
        <dbReference type="EMBL" id="MPV87578.1"/>
    </source>
</evidence>
<dbReference type="Proteomes" id="UP000429644">
    <property type="component" value="Unassembled WGS sequence"/>
</dbReference>
<name>A0A7J9USK9_9MICO</name>
<feature type="non-terminal residue" evidence="5">
    <location>
        <position position="1"/>
    </location>
</feature>
<comment type="caution">
    <text evidence="5">The sequence shown here is derived from an EMBL/GenBank/DDBJ whole genome shotgun (WGS) entry which is preliminary data.</text>
</comment>
<dbReference type="Pfam" id="PF01551">
    <property type="entry name" value="Peptidase_M23"/>
    <property type="match status" value="1"/>
</dbReference>
<proteinExistence type="predicted"/>
<organism evidence="5 6">
    <name type="scientific">Georgenia ruanii</name>
    <dbReference type="NCBI Taxonomy" id="348442"/>
    <lineage>
        <taxon>Bacteria</taxon>
        <taxon>Bacillati</taxon>
        <taxon>Actinomycetota</taxon>
        <taxon>Actinomycetes</taxon>
        <taxon>Micrococcales</taxon>
        <taxon>Bogoriellaceae</taxon>
        <taxon>Georgenia</taxon>
    </lineage>
</organism>
<dbReference type="CDD" id="cd12797">
    <property type="entry name" value="M23_peptidase"/>
    <property type="match status" value="1"/>
</dbReference>
<evidence type="ECO:0000259" key="4">
    <source>
        <dbReference type="Pfam" id="PF26571"/>
    </source>
</evidence>
<evidence type="ECO:0000256" key="1">
    <source>
        <dbReference type="ARBA" id="ARBA00022729"/>
    </source>
</evidence>
<dbReference type="Gene3D" id="2.70.70.10">
    <property type="entry name" value="Glucose Permease (Domain IIA)"/>
    <property type="match status" value="1"/>
</dbReference>
<reference evidence="5 6" key="1">
    <citation type="submission" date="2019-10" db="EMBL/GenBank/DDBJ databases">
        <title>Georgenia wutianyii sp. nov. and Georgenia yuyongxinii sp. nov. isolated from plateau pika (Ochotona curzoniae) in the Qinghai-Tibet plateau of China.</title>
        <authorList>
            <person name="Tian Z."/>
        </authorList>
    </citation>
    <scope>NUCLEOTIDE SEQUENCE [LARGE SCALE GENOMIC DNA]</scope>
    <source>
        <strain evidence="5 6">JCM 15130</strain>
    </source>
</reference>
<dbReference type="InterPro" id="IPR011055">
    <property type="entry name" value="Dup_hybrid_motif"/>
</dbReference>
<dbReference type="PANTHER" id="PTHR21666">
    <property type="entry name" value="PEPTIDASE-RELATED"/>
    <property type="match status" value="1"/>
</dbReference>
<keyword evidence="6" id="KW-1185">Reference proteome</keyword>
<feature type="region of interest" description="Disordered" evidence="2">
    <location>
        <begin position="198"/>
        <end position="217"/>
    </location>
</feature>
<dbReference type="SUPFAM" id="SSF51261">
    <property type="entry name" value="Duplicated hybrid motif"/>
    <property type="match status" value="1"/>
</dbReference>
<evidence type="ECO:0000259" key="3">
    <source>
        <dbReference type="Pfam" id="PF01551"/>
    </source>
</evidence>
<dbReference type="InterPro" id="IPR050570">
    <property type="entry name" value="Cell_wall_metabolism_enzyme"/>
</dbReference>
<keyword evidence="1" id="KW-0732">Signal</keyword>
<dbReference type="Pfam" id="PF26571">
    <property type="entry name" value="VldE"/>
    <property type="match status" value="1"/>
</dbReference>
<evidence type="ECO:0000313" key="6">
    <source>
        <dbReference type="Proteomes" id="UP000429644"/>
    </source>
</evidence>
<dbReference type="EMBL" id="WHPD01000605">
    <property type="protein sequence ID" value="MPV87578.1"/>
    <property type="molecule type" value="Genomic_DNA"/>
</dbReference>
<dbReference type="InterPro" id="IPR016047">
    <property type="entry name" value="M23ase_b-sheet_dom"/>
</dbReference>